<keyword evidence="1" id="KW-0472">Membrane</keyword>
<evidence type="ECO:0000256" key="1">
    <source>
        <dbReference type="SAM" id="Phobius"/>
    </source>
</evidence>
<dbReference type="InterPro" id="IPR011467">
    <property type="entry name" value="DUF1573"/>
</dbReference>
<evidence type="ECO:0000313" key="2">
    <source>
        <dbReference type="EMBL" id="OGZ20605.1"/>
    </source>
</evidence>
<accession>A0A1G2E4C4</accession>
<organism evidence="2 3">
    <name type="scientific">Candidatus Nealsonbacteria bacterium RIFCSPHIGHO2_01_FULL_43_31</name>
    <dbReference type="NCBI Taxonomy" id="1801665"/>
    <lineage>
        <taxon>Bacteria</taxon>
        <taxon>Candidatus Nealsoniibacteriota</taxon>
    </lineage>
</organism>
<dbReference type="Pfam" id="PF07610">
    <property type="entry name" value="DUF1573"/>
    <property type="match status" value="1"/>
</dbReference>
<evidence type="ECO:0008006" key="4">
    <source>
        <dbReference type="Google" id="ProtNLM"/>
    </source>
</evidence>
<protein>
    <recommendedName>
        <fullName evidence="4">DUF1573 domain-containing protein</fullName>
    </recommendedName>
</protein>
<name>A0A1G2E4C4_9BACT</name>
<evidence type="ECO:0000313" key="3">
    <source>
        <dbReference type="Proteomes" id="UP000178721"/>
    </source>
</evidence>
<gene>
    <name evidence="2" type="ORF">A2654_00325</name>
</gene>
<proteinExistence type="predicted"/>
<dbReference type="Gene3D" id="2.60.40.10">
    <property type="entry name" value="Immunoglobulins"/>
    <property type="match status" value="1"/>
</dbReference>
<keyword evidence="1" id="KW-1133">Transmembrane helix</keyword>
<dbReference type="AlphaFoldDB" id="A0A1G2E4C4"/>
<reference evidence="2 3" key="1">
    <citation type="journal article" date="2016" name="Nat. Commun.">
        <title>Thousands of microbial genomes shed light on interconnected biogeochemical processes in an aquifer system.</title>
        <authorList>
            <person name="Anantharaman K."/>
            <person name="Brown C.T."/>
            <person name="Hug L.A."/>
            <person name="Sharon I."/>
            <person name="Castelle C.J."/>
            <person name="Probst A.J."/>
            <person name="Thomas B.C."/>
            <person name="Singh A."/>
            <person name="Wilkins M.J."/>
            <person name="Karaoz U."/>
            <person name="Brodie E.L."/>
            <person name="Williams K.H."/>
            <person name="Hubbard S.S."/>
            <person name="Banfield J.F."/>
        </authorList>
    </citation>
    <scope>NUCLEOTIDE SEQUENCE [LARGE SCALE GENOMIC DNA]</scope>
</reference>
<feature type="transmembrane region" description="Helical" evidence="1">
    <location>
        <begin position="6"/>
        <end position="23"/>
    </location>
</feature>
<sequence>MVKLTIFIIVGTILAATLLVFGFNGTGGTGQGRIEVSPEEYDAGAVSMAGALVKKTFEIKNIGQGDLKITDISTSCMCTTARLMVGDKISPEFGMTGMDNASTLWSQKIAPGQKGSLEVIFNQALHGEAGLGDIVRAVYVSSNDPQNRKTEVRLIANVIR</sequence>
<dbReference type="InterPro" id="IPR013783">
    <property type="entry name" value="Ig-like_fold"/>
</dbReference>
<dbReference type="EMBL" id="MHMA01000006">
    <property type="protein sequence ID" value="OGZ20605.1"/>
    <property type="molecule type" value="Genomic_DNA"/>
</dbReference>
<comment type="caution">
    <text evidence="2">The sequence shown here is derived from an EMBL/GenBank/DDBJ whole genome shotgun (WGS) entry which is preliminary data.</text>
</comment>
<dbReference type="Proteomes" id="UP000178721">
    <property type="component" value="Unassembled WGS sequence"/>
</dbReference>
<keyword evidence="1" id="KW-0812">Transmembrane</keyword>